<dbReference type="Proteomes" id="UP000008021">
    <property type="component" value="Chromosome 11"/>
</dbReference>
<evidence type="ECO:0000313" key="3">
    <source>
        <dbReference type="Proteomes" id="UP000008021"/>
    </source>
</evidence>
<dbReference type="Gramene" id="OMERI11G07290.1">
    <property type="protein sequence ID" value="OMERI11G07290.1"/>
    <property type="gene ID" value="OMERI11G07290"/>
</dbReference>
<keyword evidence="3" id="KW-1185">Reference proteome</keyword>
<organism evidence="2">
    <name type="scientific">Oryza meridionalis</name>
    <dbReference type="NCBI Taxonomy" id="40149"/>
    <lineage>
        <taxon>Eukaryota</taxon>
        <taxon>Viridiplantae</taxon>
        <taxon>Streptophyta</taxon>
        <taxon>Embryophyta</taxon>
        <taxon>Tracheophyta</taxon>
        <taxon>Spermatophyta</taxon>
        <taxon>Magnoliopsida</taxon>
        <taxon>Liliopsida</taxon>
        <taxon>Poales</taxon>
        <taxon>Poaceae</taxon>
        <taxon>BOP clade</taxon>
        <taxon>Oryzoideae</taxon>
        <taxon>Oryzeae</taxon>
        <taxon>Oryzinae</taxon>
        <taxon>Oryza</taxon>
    </lineage>
</organism>
<dbReference type="EnsemblPlants" id="OMERI11G07290.1">
    <property type="protein sequence ID" value="OMERI11G07290.1"/>
    <property type="gene ID" value="OMERI11G07290"/>
</dbReference>
<accession>A0A0E0F497</accession>
<sequence>MALCKSARLATVGAVGWVRRALRAAGRLRRGAALRREEGGSRRRPELCRPLHRPKRWWSATLCQEEGGGRSSGCGHPELRRSLHRPKRQ</sequence>
<reference evidence="2" key="2">
    <citation type="submission" date="2018-05" db="EMBL/GenBank/DDBJ databases">
        <title>OmerRS3 (Oryza meridionalis Reference Sequence Version 3).</title>
        <authorList>
            <person name="Zhang J."/>
            <person name="Kudrna D."/>
            <person name="Lee S."/>
            <person name="Talag J."/>
            <person name="Welchert J."/>
            <person name="Wing R.A."/>
        </authorList>
    </citation>
    <scope>NUCLEOTIDE SEQUENCE [LARGE SCALE GENOMIC DNA]</scope>
    <source>
        <strain evidence="2">cv. OR44</strain>
    </source>
</reference>
<feature type="region of interest" description="Disordered" evidence="1">
    <location>
        <begin position="65"/>
        <end position="89"/>
    </location>
</feature>
<protein>
    <submittedName>
        <fullName evidence="2">Uncharacterized protein</fullName>
    </submittedName>
</protein>
<dbReference type="HOGENOM" id="CLU_2458529_0_0_1"/>
<evidence type="ECO:0000313" key="2">
    <source>
        <dbReference type="EnsemblPlants" id="OMERI11G07290.1"/>
    </source>
</evidence>
<name>A0A0E0F497_9ORYZ</name>
<evidence type="ECO:0000256" key="1">
    <source>
        <dbReference type="SAM" id="MobiDB-lite"/>
    </source>
</evidence>
<reference evidence="2" key="1">
    <citation type="submission" date="2015-04" db="UniProtKB">
        <authorList>
            <consortium name="EnsemblPlants"/>
        </authorList>
    </citation>
    <scope>IDENTIFICATION</scope>
</reference>
<dbReference type="AlphaFoldDB" id="A0A0E0F497"/>
<proteinExistence type="predicted"/>